<accession>A0A9D2JEI3</accession>
<comment type="caution">
    <text evidence="2">The sequence shown here is derived from an EMBL/GenBank/DDBJ whole genome shotgun (WGS) entry which is preliminary data.</text>
</comment>
<dbReference type="EMBL" id="DXBM01000044">
    <property type="protein sequence ID" value="HIZ46372.1"/>
    <property type="molecule type" value="Genomic_DNA"/>
</dbReference>
<evidence type="ECO:0000313" key="3">
    <source>
        <dbReference type="Proteomes" id="UP000824062"/>
    </source>
</evidence>
<feature type="region of interest" description="Disordered" evidence="1">
    <location>
        <begin position="278"/>
        <end position="299"/>
    </location>
</feature>
<protein>
    <recommendedName>
        <fullName evidence="4">DUF697 domain-containing protein</fullName>
    </recommendedName>
</protein>
<reference evidence="2" key="2">
    <citation type="submission" date="2021-04" db="EMBL/GenBank/DDBJ databases">
        <authorList>
            <person name="Gilroy R."/>
        </authorList>
    </citation>
    <scope>NUCLEOTIDE SEQUENCE</scope>
    <source>
        <strain evidence="2">ChiHjej12B11-14209</strain>
    </source>
</reference>
<feature type="compositionally biased region" description="Basic and acidic residues" evidence="1">
    <location>
        <begin position="278"/>
        <end position="288"/>
    </location>
</feature>
<evidence type="ECO:0000256" key="1">
    <source>
        <dbReference type="SAM" id="MobiDB-lite"/>
    </source>
</evidence>
<evidence type="ECO:0008006" key="4">
    <source>
        <dbReference type="Google" id="ProtNLM"/>
    </source>
</evidence>
<gene>
    <name evidence="2" type="ORF">IAA19_05065</name>
</gene>
<dbReference type="AlphaFoldDB" id="A0A9D2JEI3"/>
<proteinExistence type="predicted"/>
<dbReference type="Proteomes" id="UP000824062">
    <property type="component" value="Unassembled WGS sequence"/>
</dbReference>
<organism evidence="2 3">
    <name type="scientific">Candidatus Olsenella pullistercoris</name>
    <dbReference type="NCBI Taxonomy" id="2838712"/>
    <lineage>
        <taxon>Bacteria</taxon>
        <taxon>Bacillati</taxon>
        <taxon>Actinomycetota</taxon>
        <taxon>Coriobacteriia</taxon>
        <taxon>Coriobacteriales</taxon>
        <taxon>Atopobiaceae</taxon>
        <taxon>Olsenella</taxon>
    </lineage>
</organism>
<reference evidence="2" key="1">
    <citation type="journal article" date="2021" name="PeerJ">
        <title>Extensive microbial diversity within the chicken gut microbiome revealed by metagenomics and culture.</title>
        <authorList>
            <person name="Gilroy R."/>
            <person name="Ravi A."/>
            <person name="Getino M."/>
            <person name="Pursley I."/>
            <person name="Horton D.L."/>
            <person name="Alikhan N.F."/>
            <person name="Baker D."/>
            <person name="Gharbi K."/>
            <person name="Hall N."/>
            <person name="Watson M."/>
            <person name="Adriaenssens E.M."/>
            <person name="Foster-Nyarko E."/>
            <person name="Jarju S."/>
            <person name="Secka A."/>
            <person name="Antonio M."/>
            <person name="Oren A."/>
            <person name="Chaudhuri R.R."/>
            <person name="La Ragione R."/>
            <person name="Hildebrand F."/>
            <person name="Pallen M.J."/>
        </authorList>
    </citation>
    <scope>NUCLEOTIDE SEQUENCE</scope>
    <source>
        <strain evidence="2">ChiHjej12B11-14209</strain>
    </source>
</reference>
<name>A0A9D2JEI3_9ACTN</name>
<sequence length="310" mass="31205">MTARKVTAGRLWEVLSSGRASLKGRDERVLLRVHVDTTCARELVLAVKGALVAERAGGVVEVRGISLDGGGERPDAVIVLAGSGEVADLVSRYAGAGVPVALVVEGALDAPRLSLTEQAAALVTLVAASSAGALVDKLASWLAGESDKAIALAANFPFCRGAVVDALVRRCAAQNAAVGAVHLIPGSDLPVMTVNQAKLALDVAAAYGEGVDASRAAELAGVVGAGLAYRALARTLLGLVPGIGGLVRAGVGYAGTLATGEALRARFELPAHVSRHEEKGALAPEARRPGLAPAPAEPGDGYVTIGEAIS</sequence>
<evidence type="ECO:0000313" key="2">
    <source>
        <dbReference type="EMBL" id="HIZ46372.1"/>
    </source>
</evidence>